<dbReference type="InterPro" id="IPR058009">
    <property type="entry name" value="TTP_Phage_16"/>
</dbReference>
<accession>A0ABS2UWG9</accession>
<organism evidence="1 2">
    <name type="scientific">Streptomyces zhihengii</name>
    <dbReference type="NCBI Taxonomy" id="1818004"/>
    <lineage>
        <taxon>Bacteria</taxon>
        <taxon>Bacillati</taxon>
        <taxon>Actinomycetota</taxon>
        <taxon>Actinomycetes</taxon>
        <taxon>Kitasatosporales</taxon>
        <taxon>Streptomycetaceae</taxon>
        <taxon>Streptomyces</taxon>
    </lineage>
</organism>
<dbReference type="EMBL" id="JAFEJA010000001">
    <property type="protein sequence ID" value="MBM9621030.1"/>
    <property type="molecule type" value="Genomic_DNA"/>
</dbReference>
<name>A0ABS2UWG9_9ACTN</name>
<proteinExistence type="predicted"/>
<keyword evidence="2" id="KW-1185">Reference proteome</keyword>
<dbReference type="Proteomes" id="UP000664109">
    <property type="component" value="Unassembled WGS sequence"/>
</dbReference>
<comment type="caution">
    <text evidence="1">The sequence shown here is derived from an EMBL/GenBank/DDBJ whole genome shotgun (WGS) entry which is preliminary data.</text>
</comment>
<sequence length="166" mass="17621">MPQGGPLMDLISDGKTRVAWASSLANLAAPSLAELGAAQELTDRITPDGLKIDPSTADVDTGSLASKFDTKEVGRVGYETELTFKRGTTTQEDWPYQNLTYGVHGVLIVRRGVDVETAWAAGQQVEAYPVVCGERANVSPAANEVMRFLSPIKVYAPPATDAVVAA</sequence>
<evidence type="ECO:0000313" key="1">
    <source>
        <dbReference type="EMBL" id="MBM9621030.1"/>
    </source>
</evidence>
<dbReference type="Pfam" id="PF25595">
    <property type="entry name" value="Phage_TTP_16"/>
    <property type="match status" value="1"/>
</dbReference>
<evidence type="ECO:0000313" key="2">
    <source>
        <dbReference type="Proteomes" id="UP000664109"/>
    </source>
</evidence>
<protein>
    <submittedName>
        <fullName evidence="1">Uncharacterized protein</fullName>
    </submittedName>
</protein>
<gene>
    <name evidence="1" type="ORF">JE024_20255</name>
</gene>
<reference evidence="1 2" key="1">
    <citation type="journal article" date="2016" name="Arch. Microbiol.">
        <title>Streptomyces zhihengii sp. nov., isolated from rhizospheric soil of Psammosilene tunicoides.</title>
        <authorList>
            <person name="Huang M.J."/>
            <person name="Fei J.J."/>
            <person name="Salam N."/>
            <person name="Kim C.J."/>
            <person name="Hozzein W.N."/>
            <person name="Xiao M."/>
            <person name="Huang H.Q."/>
            <person name="Li W.J."/>
        </authorList>
    </citation>
    <scope>NUCLEOTIDE SEQUENCE [LARGE SCALE GENOMIC DNA]</scope>
    <source>
        <strain evidence="1 2">YIM T102</strain>
    </source>
</reference>